<evidence type="ECO:0000256" key="5">
    <source>
        <dbReference type="ARBA" id="ARBA00022729"/>
    </source>
</evidence>
<reference evidence="12" key="1">
    <citation type="submission" date="2017-02" db="EMBL/GenBank/DDBJ databases">
        <authorList>
            <person name="Varghese N."/>
            <person name="Submissions S."/>
        </authorList>
    </citation>
    <scope>NUCLEOTIDE SEQUENCE [LARGE SCALE GENOMIC DNA]</scope>
    <source>
        <strain evidence="12">DSM 24091</strain>
    </source>
</reference>
<organism evidence="11 12">
    <name type="scientific">Sphingobacterium nematocida</name>
    <dbReference type="NCBI Taxonomy" id="1513896"/>
    <lineage>
        <taxon>Bacteria</taxon>
        <taxon>Pseudomonadati</taxon>
        <taxon>Bacteroidota</taxon>
        <taxon>Sphingobacteriia</taxon>
        <taxon>Sphingobacteriales</taxon>
        <taxon>Sphingobacteriaceae</taxon>
        <taxon>Sphingobacterium</taxon>
    </lineage>
</organism>
<name>A0A1T5BQ97_9SPHI</name>
<dbReference type="InterPro" id="IPR037066">
    <property type="entry name" value="Plug_dom_sf"/>
</dbReference>
<dbReference type="SUPFAM" id="SSF56935">
    <property type="entry name" value="Porins"/>
    <property type="match status" value="1"/>
</dbReference>
<keyword evidence="7 8" id="KW-0998">Cell outer membrane</keyword>
<evidence type="ECO:0000256" key="2">
    <source>
        <dbReference type="ARBA" id="ARBA00022448"/>
    </source>
</evidence>
<gene>
    <name evidence="11" type="ORF">SAMN05660841_00880</name>
</gene>
<dbReference type="GO" id="GO:0009279">
    <property type="term" value="C:cell outer membrane"/>
    <property type="evidence" value="ECO:0007669"/>
    <property type="project" value="UniProtKB-SubCell"/>
</dbReference>
<keyword evidence="2 8" id="KW-0813">Transport</keyword>
<dbReference type="OrthoDB" id="9768177at2"/>
<keyword evidence="6 8" id="KW-0472">Membrane</keyword>
<dbReference type="Gene3D" id="3.55.50.30">
    <property type="match status" value="1"/>
</dbReference>
<keyword evidence="5" id="KW-0732">Signal</keyword>
<dbReference type="Pfam" id="PF13715">
    <property type="entry name" value="CarbopepD_reg_2"/>
    <property type="match status" value="1"/>
</dbReference>
<dbReference type="Gene3D" id="2.60.40.1120">
    <property type="entry name" value="Carboxypeptidase-like, regulatory domain"/>
    <property type="match status" value="1"/>
</dbReference>
<comment type="subcellular location">
    <subcellularLocation>
        <location evidence="1 8">Cell outer membrane</location>
        <topology evidence="1 8">Multi-pass membrane protein</topology>
    </subcellularLocation>
</comment>
<dbReference type="NCBIfam" id="TIGR04056">
    <property type="entry name" value="OMP_RagA_SusC"/>
    <property type="match status" value="1"/>
</dbReference>
<evidence type="ECO:0000256" key="3">
    <source>
        <dbReference type="ARBA" id="ARBA00022452"/>
    </source>
</evidence>
<dbReference type="NCBIfam" id="TIGR04057">
    <property type="entry name" value="SusC_RagA_signa"/>
    <property type="match status" value="1"/>
</dbReference>
<feature type="domain" description="TonB-dependent receptor plug" evidence="10">
    <location>
        <begin position="236"/>
        <end position="334"/>
    </location>
</feature>
<evidence type="ECO:0000256" key="4">
    <source>
        <dbReference type="ARBA" id="ARBA00022692"/>
    </source>
</evidence>
<dbReference type="InterPro" id="IPR011662">
    <property type="entry name" value="Secretin/TonB_short_N"/>
</dbReference>
<comment type="similarity">
    <text evidence="8">Belongs to the TonB-dependent receptor family.</text>
</comment>
<keyword evidence="12" id="KW-1185">Reference proteome</keyword>
<dbReference type="AlphaFoldDB" id="A0A1T5BQ97"/>
<accession>A0A1T5BQ97</accession>
<dbReference type="InterPro" id="IPR023997">
    <property type="entry name" value="TonB-dep_OMP_SusC/RagA_CS"/>
</dbReference>
<protein>
    <submittedName>
        <fullName evidence="11">TonB-linked outer membrane protein, SusC/RagA family</fullName>
    </submittedName>
</protein>
<evidence type="ECO:0000313" key="11">
    <source>
        <dbReference type="EMBL" id="SKB49522.1"/>
    </source>
</evidence>
<dbReference type="GO" id="GO:0015344">
    <property type="term" value="F:siderophore uptake transmembrane transporter activity"/>
    <property type="evidence" value="ECO:0007669"/>
    <property type="project" value="TreeGrafter"/>
</dbReference>
<dbReference type="PANTHER" id="PTHR30069:SF29">
    <property type="entry name" value="HEMOGLOBIN AND HEMOGLOBIN-HAPTOGLOBIN-BINDING PROTEIN 1-RELATED"/>
    <property type="match status" value="1"/>
</dbReference>
<dbReference type="Gene3D" id="2.40.170.20">
    <property type="entry name" value="TonB-dependent receptor, beta-barrel domain"/>
    <property type="match status" value="1"/>
</dbReference>
<dbReference type="InterPro" id="IPR039426">
    <property type="entry name" value="TonB-dep_rcpt-like"/>
</dbReference>
<evidence type="ECO:0000256" key="8">
    <source>
        <dbReference type="PROSITE-ProRule" id="PRU01360"/>
    </source>
</evidence>
<evidence type="ECO:0000259" key="10">
    <source>
        <dbReference type="Pfam" id="PF07715"/>
    </source>
</evidence>
<evidence type="ECO:0000256" key="6">
    <source>
        <dbReference type="ARBA" id="ARBA00023136"/>
    </source>
</evidence>
<dbReference type="Proteomes" id="UP000190150">
    <property type="component" value="Unassembled WGS sequence"/>
</dbReference>
<dbReference type="Pfam" id="PF07660">
    <property type="entry name" value="STN"/>
    <property type="match status" value="1"/>
</dbReference>
<evidence type="ECO:0000259" key="9">
    <source>
        <dbReference type="Pfam" id="PF07660"/>
    </source>
</evidence>
<dbReference type="PROSITE" id="PS52016">
    <property type="entry name" value="TONB_DEPENDENT_REC_3"/>
    <property type="match status" value="1"/>
</dbReference>
<sequence length="1189" mass="134617">MKKNALMHLRRYRPWLPKMLLIMKFTFLFMTVLFVHSYASSYGQNVTIMEKNATLETVVKQLRQQTGFDFLLDKEALSVSKKINIQVRNVSLQEVLKLISKEHGLSFTLEGKSVVITKSVMASSTKNLESNNSIRQQGLAGLVIDEKGTPLIGATVKVKGSTLASVTDNKGFFRFERLEIGDILEITYVGYKINETTVTSGQLAQKEYLIIHMKPLTENLEEITIVNTGYQKISRENVTGSVTTIGSKELGRRNAVNIMENLEGVVPGLVQYQGKASIRGVSTLDANANILIVVDGLPIEGSVSDLNPYDVESISVLKDAAAAAIYGARASNGVIVVTTKNAQEKGKTVVEAAANLTLTQKPDYSYNNYMTPSQQVEWESNYYKWWFSGGNGSVANPINQLESDINTGNPISPIRYGYYQFTKNEISQTQLDAVLDSYRQNDFAKEYREHALLKGIGQQYNLALRTNNGRTQNNLVINYTSNNQGIINAFDKRINLHYKGTYTPDKWLDINYGVNSVIGKTRAHNSQFATTPFNVPSYYRLLNEDGSRAYYTTNRFNAYNNIFETIPGLYSAEFNHLDELERDFKNTSSLHTRYYVNMDIRPIKGLILSPMFQYEDIRTDISGYSEAESYTMRWLQNVYTKTDGTYGAMLPKGGKLNTSAIRSPNYTARMQANYDRSLEDHRIIALAGFEIRQTRNYGQHGILLGYDDQLQTQFTNNVNFNDLFNRNMGTFWNMNYPTRQYHFFEELSTMGLERDEMHRFASGYANLTYSFKQKYNLFGSLRKDYADLFGGDERYRGKPLWSMGASWVVSNEDFIKSYTWINYLKLRTSYGLTGNIKNVTARLAATSGTNNLTQLPNATVSNPPNDQLRWEKTATTNVGIDFSTFDNRLKGTLDWYHRKGTDLFALKRMDPSEGFNSMIINNASMVNKGIEFSLSYDWMRSESLFRWTSQLTGAWNKNKIIEVDELTRNPITLAGGGSYKVGYPVNSIFSFRFAGLDDMGMAQWFNTAGIPTKTTLGPTEAEAIVYSGSEDPKVNIGFNNDFSYKGFDIGIYAIYYGGHHFRARPVPLPYQMPNYGSLPSYLLESWSPTNKDTDVPGSGEFYQIPATNQYYYSDNLVRKADFIKIRNIVFGYTVPQQISSKVRANNLRVRLQLNNPKSIWIKQNDVHIDPETGGAPIPTSFVFGVNANF</sequence>
<dbReference type="InterPro" id="IPR012910">
    <property type="entry name" value="Plug_dom"/>
</dbReference>
<dbReference type="InterPro" id="IPR008969">
    <property type="entry name" value="CarboxyPept-like_regulatory"/>
</dbReference>
<keyword evidence="3 8" id="KW-1134">Transmembrane beta strand</keyword>
<evidence type="ECO:0000313" key="12">
    <source>
        <dbReference type="Proteomes" id="UP000190150"/>
    </source>
</evidence>
<dbReference type="InterPro" id="IPR036942">
    <property type="entry name" value="Beta-barrel_TonB_sf"/>
</dbReference>
<keyword evidence="4 8" id="KW-0812">Transmembrane</keyword>
<dbReference type="PANTHER" id="PTHR30069">
    <property type="entry name" value="TONB-DEPENDENT OUTER MEMBRANE RECEPTOR"/>
    <property type="match status" value="1"/>
</dbReference>
<dbReference type="EMBL" id="FUZF01000002">
    <property type="protein sequence ID" value="SKB49522.1"/>
    <property type="molecule type" value="Genomic_DNA"/>
</dbReference>
<evidence type="ECO:0000256" key="1">
    <source>
        <dbReference type="ARBA" id="ARBA00004571"/>
    </source>
</evidence>
<dbReference type="Pfam" id="PF07715">
    <property type="entry name" value="Plug"/>
    <property type="match status" value="1"/>
</dbReference>
<evidence type="ECO:0000256" key="7">
    <source>
        <dbReference type="ARBA" id="ARBA00023237"/>
    </source>
</evidence>
<dbReference type="STRING" id="1513896.SAMN05660841_00880"/>
<proteinExistence type="inferred from homology"/>
<dbReference type="InterPro" id="IPR023996">
    <property type="entry name" value="TonB-dep_OMP_SusC/RagA"/>
</dbReference>
<dbReference type="SUPFAM" id="SSF49464">
    <property type="entry name" value="Carboxypeptidase regulatory domain-like"/>
    <property type="match status" value="1"/>
</dbReference>
<feature type="domain" description="Secretin/TonB short N-terminal" evidence="9">
    <location>
        <begin position="68"/>
        <end position="118"/>
    </location>
</feature>
<dbReference type="Gene3D" id="2.170.130.10">
    <property type="entry name" value="TonB-dependent receptor, plug domain"/>
    <property type="match status" value="1"/>
</dbReference>
<dbReference type="GO" id="GO:0044718">
    <property type="term" value="P:siderophore transmembrane transport"/>
    <property type="evidence" value="ECO:0007669"/>
    <property type="project" value="TreeGrafter"/>
</dbReference>